<comment type="caution">
    <text evidence="2">The sequence shown here is derived from an EMBL/GenBank/DDBJ whole genome shotgun (WGS) entry which is preliminary data.</text>
</comment>
<keyword evidence="3" id="KW-1185">Reference proteome</keyword>
<feature type="compositionally biased region" description="Low complexity" evidence="1">
    <location>
        <begin position="65"/>
        <end position="77"/>
    </location>
</feature>
<feature type="region of interest" description="Disordered" evidence="1">
    <location>
        <begin position="1"/>
        <end position="77"/>
    </location>
</feature>
<sequence>MTRVEVHSHQNWRGSPPTDSAAAARRRSGSREVRAAGIGAPGRQVPRCTVLGEPDGGAAGGGAARSGPGVTGRIRVL</sequence>
<dbReference type="EMBL" id="BAAALF010000012">
    <property type="protein sequence ID" value="GAA1223702.1"/>
    <property type="molecule type" value="Genomic_DNA"/>
</dbReference>
<accession>A0ABN1VVM2</accession>
<protein>
    <submittedName>
        <fullName evidence="2">Uncharacterized protein</fullName>
    </submittedName>
</protein>
<feature type="compositionally biased region" description="Gly residues" evidence="1">
    <location>
        <begin position="54"/>
        <end position="64"/>
    </location>
</feature>
<evidence type="ECO:0000256" key="1">
    <source>
        <dbReference type="SAM" id="MobiDB-lite"/>
    </source>
</evidence>
<name>A0ABN1VVM2_9ACTN</name>
<proteinExistence type="predicted"/>
<reference evidence="2 3" key="1">
    <citation type="journal article" date="2019" name="Int. J. Syst. Evol. Microbiol.">
        <title>The Global Catalogue of Microorganisms (GCM) 10K type strain sequencing project: providing services to taxonomists for standard genome sequencing and annotation.</title>
        <authorList>
            <consortium name="The Broad Institute Genomics Platform"/>
            <consortium name="The Broad Institute Genome Sequencing Center for Infectious Disease"/>
            <person name="Wu L."/>
            <person name="Ma J."/>
        </authorList>
    </citation>
    <scope>NUCLEOTIDE SEQUENCE [LARGE SCALE GENOMIC DNA]</scope>
    <source>
        <strain evidence="2 3">JCM 13004</strain>
    </source>
</reference>
<dbReference type="Proteomes" id="UP001500037">
    <property type="component" value="Unassembled WGS sequence"/>
</dbReference>
<evidence type="ECO:0000313" key="3">
    <source>
        <dbReference type="Proteomes" id="UP001500037"/>
    </source>
</evidence>
<gene>
    <name evidence="2" type="ORF">GCM10009665_12480</name>
</gene>
<organism evidence="2 3">
    <name type="scientific">Kitasatospora nipponensis</name>
    <dbReference type="NCBI Taxonomy" id="258049"/>
    <lineage>
        <taxon>Bacteria</taxon>
        <taxon>Bacillati</taxon>
        <taxon>Actinomycetota</taxon>
        <taxon>Actinomycetes</taxon>
        <taxon>Kitasatosporales</taxon>
        <taxon>Streptomycetaceae</taxon>
        <taxon>Kitasatospora</taxon>
    </lineage>
</organism>
<evidence type="ECO:0000313" key="2">
    <source>
        <dbReference type="EMBL" id="GAA1223702.1"/>
    </source>
</evidence>